<dbReference type="EMBL" id="SOEG01000040">
    <property type="protein sequence ID" value="TDX46485.1"/>
    <property type="molecule type" value="Genomic_DNA"/>
</dbReference>
<reference evidence="2 3" key="1">
    <citation type="submission" date="2019-03" db="EMBL/GenBank/DDBJ databases">
        <title>Subsurface microbial communities from deep shales in Ohio and West Virginia, USA.</title>
        <authorList>
            <person name="Wrighton K."/>
        </authorList>
    </citation>
    <scope>NUCLEOTIDE SEQUENCE [LARGE SCALE GENOMIC DNA]</scope>
    <source>
        <strain evidence="2 3">MSL 6dP</strain>
    </source>
</reference>
<dbReference type="InterPro" id="IPR009875">
    <property type="entry name" value="PilZ_domain"/>
</dbReference>
<evidence type="ECO:0000313" key="2">
    <source>
        <dbReference type="EMBL" id="TDX46485.1"/>
    </source>
</evidence>
<dbReference type="AlphaFoldDB" id="A0A4R8GLL5"/>
<dbReference type="Proteomes" id="UP000295832">
    <property type="component" value="Unassembled WGS sequence"/>
</dbReference>
<feature type="domain" description="PilZ" evidence="1">
    <location>
        <begin position="109"/>
        <end position="206"/>
    </location>
</feature>
<proteinExistence type="predicted"/>
<gene>
    <name evidence="2" type="ORF">C7959_14021</name>
</gene>
<comment type="caution">
    <text evidence="2">The sequence shown here is derived from an EMBL/GenBank/DDBJ whole genome shotgun (WGS) entry which is preliminary data.</text>
</comment>
<organism evidence="2 3">
    <name type="scientific">Orenia marismortui</name>
    <dbReference type="NCBI Taxonomy" id="46469"/>
    <lineage>
        <taxon>Bacteria</taxon>
        <taxon>Bacillati</taxon>
        <taxon>Bacillota</taxon>
        <taxon>Clostridia</taxon>
        <taxon>Halanaerobiales</taxon>
        <taxon>Halobacteroidaceae</taxon>
        <taxon>Orenia</taxon>
    </lineage>
</organism>
<evidence type="ECO:0000313" key="3">
    <source>
        <dbReference type="Proteomes" id="UP000295832"/>
    </source>
</evidence>
<dbReference type="Pfam" id="PF07238">
    <property type="entry name" value="PilZ"/>
    <property type="match status" value="1"/>
</dbReference>
<accession>A0A4R8GLL5</accession>
<sequence>MSMIKKIKNFDLKSFFIKNKSAKKTTEIKIKNIVYLVKINKFISNTSLEVSFFLKNTNKEAVTIPKIGNLIFIFRSDSGSYHIPIAIKGKKESELAYSIELDGEVLHVEKRKYDRIKVNIQTKYLINSIKYNGIIENISPTGAKLIAENRIEDTELLLDVSSIPISLSNISCKIIWSKKLTNQKYSYGLNFQFDNPNNQQEIRSWVEYTS</sequence>
<dbReference type="GO" id="GO:0035438">
    <property type="term" value="F:cyclic-di-GMP binding"/>
    <property type="evidence" value="ECO:0007669"/>
    <property type="project" value="InterPro"/>
</dbReference>
<keyword evidence="3" id="KW-1185">Reference proteome</keyword>
<evidence type="ECO:0000259" key="1">
    <source>
        <dbReference type="Pfam" id="PF07238"/>
    </source>
</evidence>
<protein>
    <submittedName>
        <fullName evidence="2">PilZ domain-containing protein</fullName>
    </submittedName>
</protein>
<dbReference type="SUPFAM" id="SSF141371">
    <property type="entry name" value="PilZ domain-like"/>
    <property type="match status" value="1"/>
</dbReference>
<dbReference type="Gene3D" id="2.40.10.220">
    <property type="entry name" value="predicted glycosyltransferase like domains"/>
    <property type="match status" value="1"/>
</dbReference>
<dbReference type="RefSeq" id="WP_134118722.1">
    <property type="nucleotide sequence ID" value="NZ_SOEG01000040.1"/>
</dbReference>
<name>A0A4R8GLL5_9FIRM</name>